<dbReference type="RefSeq" id="WP_079724638.1">
    <property type="nucleotide sequence ID" value="NZ_BMCL01000001.1"/>
</dbReference>
<evidence type="ECO:0000256" key="1">
    <source>
        <dbReference type="SAM" id="Coils"/>
    </source>
</evidence>
<protein>
    <recommendedName>
        <fullName evidence="5">Transmembrane protein</fullName>
    </recommendedName>
</protein>
<dbReference type="Proteomes" id="UP000190341">
    <property type="component" value="Unassembled WGS sequence"/>
</dbReference>
<keyword evidence="1" id="KW-0175">Coiled coil</keyword>
<evidence type="ECO:0000313" key="4">
    <source>
        <dbReference type="Proteomes" id="UP000190341"/>
    </source>
</evidence>
<gene>
    <name evidence="3" type="ORF">SAMN06296058_2260</name>
</gene>
<dbReference type="STRING" id="428993.SAMN06296058_2260"/>
<evidence type="ECO:0008006" key="5">
    <source>
        <dbReference type="Google" id="ProtNLM"/>
    </source>
</evidence>
<name>A0A1T5LBM1_9GAMM</name>
<dbReference type="EMBL" id="FUZV01000002">
    <property type="protein sequence ID" value="SKC73391.1"/>
    <property type="molecule type" value="Genomic_DNA"/>
</dbReference>
<organism evidence="3 4">
    <name type="scientific">Pseudoxanthomonas indica</name>
    <dbReference type="NCBI Taxonomy" id="428993"/>
    <lineage>
        <taxon>Bacteria</taxon>
        <taxon>Pseudomonadati</taxon>
        <taxon>Pseudomonadota</taxon>
        <taxon>Gammaproteobacteria</taxon>
        <taxon>Lysobacterales</taxon>
        <taxon>Lysobacteraceae</taxon>
        <taxon>Pseudoxanthomonas</taxon>
    </lineage>
</organism>
<keyword evidence="2" id="KW-1133">Transmembrane helix</keyword>
<evidence type="ECO:0000256" key="2">
    <source>
        <dbReference type="SAM" id="Phobius"/>
    </source>
</evidence>
<proteinExistence type="predicted"/>
<keyword evidence="4" id="KW-1185">Reference proteome</keyword>
<dbReference type="Pfam" id="PF20567">
    <property type="entry name" value="DUF6776"/>
    <property type="match status" value="1"/>
</dbReference>
<accession>A0A1T5LBM1</accession>
<keyword evidence="2" id="KW-0812">Transmembrane</keyword>
<dbReference type="InterPro" id="IPR046703">
    <property type="entry name" value="DUF6776"/>
</dbReference>
<sequence>MPPRRPFPRYRIVVERSPGRARFWLCLLAVAWVASLAGAWIWASQTAAPRLTATVALLDAARDQIDGQARQLRTLNQRETTLGVSDRISRNANQELQASLAQRDEEIAGLRADVAFYERLVGATAPRRGLNVHQADFNLLPGGTWQYQITLTQTLNRGAISQGQMRFAVEGVRAGQLATVAWDELHQHQGSPGQTYSFRYFQQLDGSVMLPPDFTPQRVRVQLSGDDAAVEQAFDWKLATSAGGK</sequence>
<evidence type="ECO:0000313" key="3">
    <source>
        <dbReference type="EMBL" id="SKC73391.1"/>
    </source>
</evidence>
<dbReference type="AlphaFoldDB" id="A0A1T5LBM1"/>
<feature type="transmembrane region" description="Helical" evidence="2">
    <location>
        <begin position="21"/>
        <end position="43"/>
    </location>
</feature>
<keyword evidence="2" id="KW-0472">Membrane</keyword>
<reference evidence="3 4" key="1">
    <citation type="submission" date="2017-02" db="EMBL/GenBank/DDBJ databases">
        <authorList>
            <person name="Peterson S.W."/>
        </authorList>
    </citation>
    <scope>NUCLEOTIDE SEQUENCE [LARGE SCALE GENOMIC DNA]</scope>
    <source>
        <strain evidence="3 4">P15</strain>
    </source>
</reference>
<feature type="coiled-coil region" evidence="1">
    <location>
        <begin position="58"/>
        <end position="113"/>
    </location>
</feature>